<proteinExistence type="predicted"/>
<keyword evidence="2" id="KW-1185">Reference proteome</keyword>
<organism evidence="1 2">
    <name type="scientific">Datura stramonium</name>
    <name type="common">Jimsonweed</name>
    <name type="synonym">Common thornapple</name>
    <dbReference type="NCBI Taxonomy" id="4076"/>
    <lineage>
        <taxon>Eukaryota</taxon>
        <taxon>Viridiplantae</taxon>
        <taxon>Streptophyta</taxon>
        <taxon>Embryophyta</taxon>
        <taxon>Tracheophyta</taxon>
        <taxon>Spermatophyta</taxon>
        <taxon>Magnoliopsida</taxon>
        <taxon>eudicotyledons</taxon>
        <taxon>Gunneridae</taxon>
        <taxon>Pentapetalae</taxon>
        <taxon>asterids</taxon>
        <taxon>lamiids</taxon>
        <taxon>Solanales</taxon>
        <taxon>Solanaceae</taxon>
        <taxon>Solanoideae</taxon>
        <taxon>Datureae</taxon>
        <taxon>Datura</taxon>
    </lineage>
</organism>
<feature type="non-terminal residue" evidence="1">
    <location>
        <position position="1"/>
    </location>
</feature>
<sequence>REGRIEIHQIEAVRVVISSIILRLQGPLRVTVYIKSLVVRILFVLAEAYGDP</sequence>
<reference evidence="1 2" key="1">
    <citation type="journal article" date="2021" name="BMC Genomics">
        <title>Datura genome reveals duplications of psychoactive alkaloid biosynthetic genes and high mutation rate following tissue culture.</title>
        <authorList>
            <person name="Rajewski A."/>
            <person name="Carter-House D."/>
            <person name="Stajich J."/>
            <person name="Litt A."/>
        </authorList>
    </citation>
    <scope>NUCLEOTIDE SEQUENCE [LARGE SCALE GENOMIC DNA]</scope>
    <source>
        <strain evidence="1">AR-01</strain>
    </source>
</reference>
<evidence type="ECO:0000313" key="2">
    <source>
        <dbReference type="Proteomes" id="UP000823775"/>
    </source>
</evidence>
<feature type="non-terminal residue" evidence="1">
    <location>
        <position position="52"/>
    </location>
</feature>
<protein>
    <submittedName>
        <fullName evidence="1">Uncharacterized protein</fullName>
    </submittedName>
</protein>
<comment type="caution">
    <text evidence="1">The sequence shown here is derived from an EMBL/GenBank/DDBJ whole genome shotgun (WGS) entry which is preliminary data.</text>
</comment>
<evidence type="ECO:0000313" key="1">
    <source>
        <dbReference type="EMBL" id="MCE0481346.1"/>
    </source>
</evidence>
<gene>
    <name evidence="1" type="ORF">HAX54_039028</name>
</gene>
<name>A0ABS8VKK7_DATST</name>
<dbReference type="Proteomes" id="UP000823775">
    <property type="component" value="Unassembled WGS sequence"/>
</dbReference>
<dbReference type="EMBL" id="JACEIK010005376">
    <property type="protein sequence ID" value="MCE0481346.1"/>
    <property type="molecule type" value="Genomic_DNA"/>
</dbReference>
<accession>A0ABS8VKK7</accession>